<sequence length="109" mass="12522">MHTASALAQPANPAHQHRHAVDLDAEMAYWRQAHAEGRLGHQGFTDYAQLLKIGYDVYLAYPRASEAQLYRVLQDAYHQCAPMLSVPWDEARWLVRHAWQHLAHAGRCH</sequence>
<evidence type="ECO:0000313" key="1">
    <source>
        <dbReference type="EMBL" id="WOS41165.1"/>
    </source>
</evidence>
<evidence type="ECO:0000313" key="2">
    <source>
        <dbReference type="Proteomes" id="UP001302020"/>
    </source>
</evidence>
<accession>A0ABZ0JND0</accession>
<proteinExistence type="predicted"/>
<name>A0ABZ0JND0_9XANT</name>
<gene>
    <name evidence="1" type="ORF">QN243_01380</name>
</gene>
<dbReference type="EMBL" id="CP126172">
    <property type="protein sequence ID" value="WOS41165.1"/>
    <property type="molecule type" value="Genomic_DNA"/>
</dbReference>
<organism evidence="1 2">
    <name type="scientific">Xanthomonas rydalmerensis</name>
    <dbReference type="NCBI Taxonomy" id="3046274"/>
    <lineage>
        <taxon>Bacteria</taxon>
        <taxon>Pseudomonadati</taxon>
        <taxon>Pseudomonadota</taxon>
        <taxon>Gammaproteobacteria</taxon>
        <taxon>Lysobacterales</taxon>
        <taxon>Lysobacteraceae</taxon>
        <taxon>Xanthomonas</taxon>
    </lineage>
</organism>
<keyword evidence="2" id="KW-1185">Reference proteome</keyword>
<dbReference type="RefSeq" id="WP_317844357.1">
    <property type="nucleotide sequence ID" value="NZ_CP126170.1"/>
</dbReference>
<protein>
    <submittedName>
        <fullName evidence="1">Uncharacterized protein</fullName>
    </submittedName>
</protein>
<reference evidence="1 2" key="1">
    <citation type="submission" date="2023-05" db="EMBL/GenBank/DDBJ databases">
        <title>Xanthomonas rydalmerenesis sp. nov., a novel Xanthomonas species isolated from Fragaria x ananassa.</title>
        <authorList>
            <person name="McKnight D.J.E."/>
            <person name="Wong-Bajracharya J."/>
            <person name="Okoh E.B."/>
            <person name="Snijders F."/>
            <person name="Lidbetter F."/>
            <person name="Webster J."/>
            <person name="Djordjevic S.P."/>
            <person name="Bogema D.R."/>
            <person name="Chapman T.A."/>
        </authorList>
    </citation>
    <scope>NUCLEOTIDE SEQUENCE [LARGE SCALE GENOMIC DNA]</scope>
    <source>
        <strain evidence="1 2">DAR34883</strain>
    </source>
</reference>
<dbReference type="Proteomes" id="UP001302020">
    <property type="component" value="Chromosome"/>
</dbReference>